<evidence type="ECO:0000313" key="4">
    <source>
        <dbReference type="EMBL" id="KAF0729650.1"/>
    </source>
</evidence>
<organism evidence="4 5">
    <name type="scientific">Aphanomyces euteiches</name>
    <dbReference type="NCBI Taxonomy" id="100861"/>
    <lineage>
        <taxon>Eukaryota</taxon>
        <taxon>Sar</taxon>
        <taxon>Stramenopiles</taxon>
        <taxon>Oomycota</taxon>
        <taxon>Saprolegniomycetes</taxon>
        <taxon>Saprolegniales</taxon>
        <taxon>Verrucalvaceae</taxon>
        <taxon>Aphanomyces</taxon>
    </lineage>
</organism>
<evidence type="ECO:0000313" key="5">
    <source>
        <dbReference type="Proteomes" id="UP000481153"/>
    </source>
</evidence>
<keyword evidence="5" id="KW-1185">Reference proteome</keyword>
<accession>A0A6G0WQI7</accession>
<dbReference type="Proteomes" id="UP000481153">
    <property type="component" value="Unassembled WGS sequence"/>
</dbReference>
<proteinExistence type="predicted"/>
<keyword evidence="2" id="KW-0479">Metal-binding</keyword>
<comment type="cofactor">
    <cofactor evidence="1">
        <name>a divalent metal cation</name>
        <dbReference type="ChEBI" id="CHEBI:60240"/>
    </cofactor>
</comment>
<dbReference type="AlphaFoldDB" id="A0A6G0WQI7"/>
<sequence length="292" mass="33740">MFDIKGLSFERLIIKFIDVVETVSHEKNVLEVAKKYNMRVTSGRVFRHFPSARYAVDVTFQQSYKPSGTMPEIKAFYSKKHALYGFKVEVSVHPNGLTIDCSDHARGATANIQIFRVNIDFHRREIKKMADDGNWLDEGPYLNEFGDEWCILADKGYQGLLQHVPAVTPKKPSPNKDYHFKTNNQTIALPAISLLWKTFLVVCAAFEDELLYDRIFRVCVALTNAHIKSNPPRQDGEDNYHRRCNKLTTVNDEISRKRRLSQAQYRNKRRLRLQTGLTELGVTFSLVKRVDQ</sequence>
<dbReference type="InterPro" id="IPR027806">
    <property type="entry name" value="HARBI1_dom"/>
</dbReference>
<dbReference type="EMBL" id="VJMJ01000162">
    <property type="protein sequence ID" value="KAF0729650.1"/>
    <property type="molecule type" value="Genomic_DNA"/>
</dbReference>
<comment type="caution">
    <text evidence="4">The sequence shown here is derived from an EMBL/GenBank/DDBJ whole genome shotgun (WGS) entry which is preliminary data.</text>
</comment>
<evidence type="ECO:0000256" key="2">
    <source>
        <dbReference type="ARBA" id="ARBA00022723"/>
    </source>
</evidence>
<feature type="domain" description="DDE Tnp4" evidence="3">
    <location>
        <begin position="65"/>
        <end position="224"/>
    </location>
</feature>
<dbReference type="GO" id="GO:0046872">
    <property type="term" value="F:metal ion binding"/>
    <property type="evidence" value="ECO:0007669"/>
    <property type="project" value="UniProtKB-KW"/>
</dbReference>
<gene>
    <name evidence="4" type="ORF">Ae201684_012711</name>
</gene>
<evidence type="ECO:0000259" key="3">
    <source>
        <dbReference type="Pfam" id="PF13359"/>
    </source>
</evidence>
<dbReference type="Pfam" id="PF13359">
    <property type="entry name" value="DDE_Tnp_4"/>
    <property type="match status" value="1"/>
</dbReference>
<dbReference type="VEuPathDB" id="FungiDB:AeMF1_013496"/>
<evidence type="ECO:0000256" key="1">
    <source>
        <dbReference type="ARBA" id="ARBA00001968"/>
    </source>
</evidence>
<name>A0A6G0WQI7_9STRA</name>
<reference evidence="4 5" key="1">
    <citation type="submission" date="2019-07" db="EMBL/GenBank/DDBJ databases">
        <title>Genomics analysis of Aphanomyces spp. identifies a new class of oomycete effector associated with host adaptation.</title>
        <authorList>
            <person name="Gaulin E."/>
        </authorList>
    </citation>
    <scope>NUCLEOTIDE SEQUENCE [LARGE SCALE GENOMIC DNA]</scope>
    <source>
        <strain evidence="4 5">ATCC 201684</strain>
    </source>
</reference>
<protein>
    <recommendedName>
        <fullName evidence="3">DDE Tnp4 domain-containing protein</fullName>
    </recommendedName>
</protein>